<dbReference type="Proteomes" id="UP000602510">
    <property type="component" value="Unassembled WGS sequence"/>
</dbReference>
<evidence type="ECO:0000313" key="4">
    <source>
        <dbReference type="Proteomes" id="UP000602510"/>
    </source>
</evidence>
<sequence>MQMQQVRAGRAAQVPVPPASAAPLEISREMRQHLRLTRHSAFERHQENAQWTKEILDCGTSRNDVSRTSSGLTSSLEELQKHIEIKKHAADELERQLVQQQETQQATQRRFEEMLNALKTAGDAATLKNCEEKLEAEKKLLLPSKQRKMEIIRL</sequence>
<accession>A0A833T7E2</accession>
<organism evidence="3 4">
    <name type="scientific">Phytophthora infestans</name>
    <name type="common">Potato late blight agent</name>
    <name type="synonym">Botrytis infestans</name>
    <dbReference type="NCBI Taxonomy" id="4787"/>
    <lineage>
        <taxon>Eukaryota</taxon>
        <taxon>Sar</taxon>
        <taxon>Stramenopiles</taxon>
        <taxon>Oomycota</taxon>
        <taxon>Peronosporomycetes</taxon>
        <taxon>Peronosporales</taxon>
        <taxon>Peronosporaceae</taxon>
        <taxon>Phytophthora</taxon>
    </lineage>
</organism>
<keyword evidence="4" id="KW-1185">Reference proteome</keyword>
<dbReference type="AlphaFoldDB" id="A0A833T7E2"/>
<keyword evidence="1" id="KW-0175">Coiled coil</keyword>
<evidence type="ECO:0000313" key="3">
    <source>
        <dbReference type="EMBL" id="KAF4038174.1"/>
    </source>
</evidence>
<evidence type="ECO:0000256" key="1">
    <source>
        <dbReference type="SAM" id="Coils"/>
    </source>
</evidence>
<proteinExistence type="predicted"/>
<feature type="region of interest" description="Disordered" evidence="2">
    <location>
        <begin position="1"/>
        <end position="23"/>
    </location>
</feature>
<feature type="coiled-coil region" evidence="1">
    <location>
        <begin position="76"/>
        <end position="110"/>
    </location>
</feature>
<gene>
    <name evidence="3" type="ORF">GN244_ATG09693</name>
</gene>
<protein>
    <submittedName>
        <fullName evidence="3">Uncharacterized protein</fullName>
    </submittedName>
</protein>
<name>A0A833T7E2_PHYIN</name>
<evidence type="ECO:0000256" key="2">
    <source>
        <dbReference type="SAM" id="MobiDB-lite"/>
    </source>
</evidence>
<dbReference type="EMBL" id="WSZM01000211">
    <property type="protein sequence ID" value="KAF4038174.1"/>
    <property type="molecule type" value="Genomic_DNA"/>
</dbReference>
<comment type="caution">
    <text evidence="3">The sequence shown here is derived from an EMBL/GenBank/DDBJ whole genome shotgun (WGS) entry which is preliminary data.</text>
</comment>
<reference evidence="3" key="1">
    <citation type="submission" date="2020-04" db="EMBL/GenBank/DDBJ databases">
        <title>Hybrid Assembly of Korean Phytophthora infestans isolates.</title>
        <authorList>
            <person name="Prokchorchik M."/>
            <person name="Lee Y."/>
            <person name="Seo J."/>
            <person name="Cho J.-H."/>
            <person name="Park Y.-E."/>
            <person name="Jang D.-C."/>
            <person name="Im J.-S."/>
            <person name="Choi J.-G."/>
            <person name="Park H.-J."/>
            <person name="Lee G.-B."/>
            <person name="Lee Y.-G."/>
            <person name="Hong S.-Y."/>
            <person name="Cho K."/>
            <person name="Sohn K.H."/>
        </authorList>
    </citation>
    <scope>NUCLEOTIDE SEQUENCE</scope>
    <source>
        <strain evidence="3">KR_1_A1</strain>
    </source>
</reference>